<dbReference type="SMART" id="SM00220">
    <property type="entry name" value="S_TKc"/>
    <property type="match status" value="1"/>
</dbReference>
<evidence type="ECO:0000256" key="3">
    <source>
        <dbReference type="ARBA" id="ARBA00022741"/>
    </source>
</evidence>
<dbReference type="PROSITE" id="PS00108">
    <property type="entry name" value="PROTEIN_KINASE_ST"/>
    <property type="match status" value="1"/>
</dbReference>
<dbReference type="AlphaFoldDB" id="A0A0A9X7D8"/>
<dbReference type="InterPro" id="IPR000961">
    <property type="entry name" value="AGC-kinase_C"/>
</dbReference>
<dbReference type="EMBL" id="GBHO01027681">
    <property type="protein sequence ID" value="JAG15923.1"/>
    <property type="molecule type" value="Transcribed_RNA"/>
</dbReference>
<evidence type="ECO:0000313" key="9">
    <source>
        <dbReference type="EMBL" id="JAG15924.1"/>
    </source>
</evidence>
<keyword evidence="1" id="KW-0723">Serine/threonine-protein kinase</keyword>
<dbReference type="PANTHER" id="PTHR24353">
    <property type="entry name" value="CYCLIC NUCLEOTIDE-DEPENDENT PROTEIN KINASE"/>
    <property type="match status" value="1"/>
</dbReference>
<dbReference type="GO" id="GO:0004691">
    <property type="term" value="F:cAMP-dependent protein kinase activity"/>
    <property type="evidence" value="ECO:0007669"/>
    <property type="project" value="TreeGrafter"/>
</dbReference>
<dbReference type="InterPro" id="IPR008271">
    <property type="entry name" value="Ser/Thr_kinase_AS"/>
</dbReference>
<feature type="domain" description="AGC-kinase C-terminal" evidence="7">
    <location>
        <begin position="203"/>
        <end position="255"/>
    </location>
</feature>
<keyword evidence="3" id="KW-0547">Nucleotide-binding</keyword>
<organism evidence="9">
    <name type="scientific">Lygus hesperus</name>
    <name type="common">Western plant bug</name>
    <dbReference type="NCBI Taxonomy" id="30085"/>
    <lineage>
        <taxon>Eukaryota</taxon>
        <taxon>Metazoa</taxon>
        <taxon>Ecdysozoa</taxon>
        <taxon>Arthropoda</taxon>
        <taxon>Hexapoda</taxon>
        <taxon>Insecta</taxon>
        <taxon>Pterygota</taxon>
        <taxon>Neoptera</taxon>
        <taxon>Paraneoptera</taxon>
        <taxon>Hemiptera</taxon>
        <taxon>Heteroptera</taxon>
        <taxon>Panheteroptera</taxon>
        <taxon>Cimicomorpha</taxon>
        <taxon>Miridae</taxon>
        <taxon>Mirini</taxon>
        <taxon>Lygus</taxon>
    </lineage>
</organism>
<dbReference type="PANTHER" id="PTHR24353:SF37">
    <property type="entry name" value="CAMP-DEPENDENT PROTEIN KINASE CATALYTIC SUBUNIT PRKX"/>
    <property type="match status" value="1"/>
</dbReference>
<dbReference type="PROSITE" id="PS50011">
    <property type="entry name" value="PROTEIN_KINASE_DOM"/>
    <property type="match status" value="1"/>
</dbReference>
<evidence type="ECO:0000313" key="8">
    <source>
        <dbReference type="EMBL" id="JAG15923.1"/>
    </source>
</evidence>
<evidence type="ECO:0000259" key="7">
    <source>
        <dbReference type="PROSITE" id="PS51285"/>
    </source>
</evidence>
<evidence type="ECO:0000256" key="2">
    <source>
        <dbReference type="ARBA" id="ARBA00022679"/>
    </source>
</evidence>
<protein>
    <submittedName>
        <fullName evidence="9">cAMP-dependent protein kinase catalytic subunit PRKX</fullName>
    </submittedName>
</protein>
<keyword evidence="2" id="KW-0808">Transferase</keyword>
<evidence type="ECO:0000259" key="6">
    <source>
        <dbReference type="PROSITE" id="PS50011"/>
    </source>
</evidence>
<keyword evidence="4 9" id="KW-0418">Kinase</keyword>
<proteinExistence type="predicted"/>
<keyword evidence="5" id="KW-0067">ATP-binding</keyword>
<sequence>MEMNHPFIVTLYKYFQDLDSIYLVMEYVIGGELFTQIRKTGHFNNKVTRFYATEILLALAYMHSKDIVYRDLKPENVLIDNEGHVKLTDFGFAKRIVGRTWTLCGTPEYLAPELIQSKGHSKPVDWWAFGILLFEMLAGYPPFYDENPLGIYQKVLGGLIEFPSYFDPYARDLIKKLLIADTTRRYGCMRDGPLDIIKHKWFNTVNWRNVITRSVPPPFKPTVTAENDTSNFIYQEPEAEDLTSLEVDQTLFENF</sequence>
<evidence type="ECO:0000256" key="1">
    <source>
        <dbReference type="ARBA" id="ARBA00022527"/>
    </source>
</evidence>
<reference evidence="9" key="2">
    <citation type="submission" date="2014-07" db="EMBL/GenBank/DDBJ databases">
        <authorList>
            <person name="Hull J."/>
        </authorList>
    </citation>
    <scope>NUCLEOTIDE SEQUENCE</scope>
</reference>
<name>A0A0A9X7D8_LYGHE</name>
<reference evidence="9" key="1">
    <citation type="journal article" date="2014" name="PLoS ONE">
        <title>Transcriptome-Based Identification of ABC Transporters in the Western Tarnished Plant Bug Lygus hesperus.</title>
        <authorList>
            <person name="Hull J.J."/>
            <person name="Chaney K."/>
            <person name="Geib S.M."/>
            <person name="Fabrick J.A."/>
            <person name="Brent C.S."/>
            <person name="Walsh D."/>
            <person name="Lavine L.C."/>
        </authorList>
    </citation>
    <scope>NUCLEOTIDE SEQUENCE</scope>
</reference>
<dbReference type="PROSITE" id="PS51285">
    <property type="entry name" value="AGC_KINASE_CTER"/>
    <property type="match status" value="1"/>
</dbReference>
<gene>
    <name evidence="9" type="primary">Prkx_0</name>
    <name evidence="8" type="synonym">Prkx_1</name>
    <name evidence="9" type="ORF">CM83_5662</name>
    <name evidence="8" type="ORF">CM83_5663</name>
</gene>
<dbReference type="SUPFAM" id="SSF56112">
    <property type="entry name" value="Protein kinase-like (PK-like)"/>
    <property type="match status" value="1"/>
</dbReference>
<dbReference type="EMBL" id="GBHO01027680">
    <property type="protein sequence ID" value="JAG15924.1"/>
    <property type="molecule type" value="Transcribed_RNA"/>
</dbReference>
<dbReference type="FunFam" id="1.10.510.10:FF:000005">
    <property type="entry name" value="cAMP-dependent protein kinase catalytic subunit alpha"/>
    <property type="match status" value="1"/>
</dbReference>
<dbReference type="Pfam" id="PF00069">
    <property type="entry name" value="Pkinase"/>
    <property type="match status" value="1"/>
</dbReference>
<dbReference type="Gene3D" id="1.10.510.10">
    <property type="entry name" value="Transferase(Phosphotransferase) domain 1"/>
    <property type="match status" value="1"/>
</dbReference>
<accession>A0A0A9X7D8</accession>
<evidence type="ECO:0000256" key="5">
    <source>
        <dbReference type="ARBA" id="ARBA00022840"/>
    </source>
</evidence>
<dbReference type="Gene3D" id="3.30.200.20">
    <property type="entry name" value="Phosphorylase Kinase, domain 1"/>
    <property type="match status" value="1"/>
</dbReference>
<evidence type="ECO:0000256" key="4">
    <source>
        <dbReference type="ARBA" id="ARBA00022777"/>
    </source>
</evidence>
<dbReference type="GO" id="GO:0007476">
    <property type="term" value="P:imaginal disc-derived wing morphogenesis"/>
    <property type="evidence" value="ECO:0007669"/>
    <property type="project" value="UniProtKB-ARBA"/>
</dbReference>
<dbReference type="GO" id="GO:0005524">
    <property type="term" value="F:ATP binding"/>
    <property type="evidence" value="ECO:0007669"/>
    <property type="project" value="UniProtKB-KW"/>
</dbReference>
<dbReference type="InterPro" id="IPR011009">
    <property type="entry name" value="Kinase-like_dom_sf"/>
</dbReference>
<feature type="domain" description="Protein kinase" evidence="6">
    <location>
        <begin position="1"/>
        <end position="202"/>
    </location>
</feature>
<dbReference type="GO" id="GO:0005952">
    <property type="term" value="C:cAMP-dependent protein kinase complex"/>
    <property type="evidence" value="ECO:0007669"/>
    <property type="project" value="TreeGrafter"/>
</dbReference>
<dbReference type="InterPro" id="IPR000719">
    <property type="entry name" value="Prot_kinase_dom"/>
</dbReference>